<accession>A0A918X655</accession>
<dbReference type="RefSeq" id="WP_229898501.1">
    <property type="nucleotide sequence ID" value="NZ_BMVC01000022.1"/>
</dbReference>
<organism evidence="4 5">
    <name type="scientific">Streptomyces finlayi</name>
    <dbReference type="NCBI Taxonomy" id="67296"/>
    <lineage>
        <taxon>Bacteria</taxon>
        <taxon>Bacillati</taxon>
        <taxon>Actinomycetota</taxon>
        <taxon>Actinomycetes</taxon>
        <taxon>Kitasatosporales</taxon>
        <taxon>Streptomycetaceae</taxon>
        <taxon>Streptomyces</taxon>
    </lineage>
</organism>
<protein>
    <recommendedName>
        <fullName evidence="3">N-acetyltransferase domain-containing protein</fullName>
    </recommendedName>
</protein>
<evidence type="ECO:0000313" key="4">
    <source>
        <dbReference type="EMBL" id="GHD15095.1"/>
    </source>
</evidence>
<dbReference type="Gene3D" id="3.40.630.30">
    <property type="match status" value="2"/>
</dbReference>
<dbReference type="PROSITE" id="PS51186">
    <property type="entry name" value="GNAT"/>
    <property type="match status" value="2"/>
</dbReference>
<dbReference type="GO" id="GO:0016747">
    <property type="term" value="F:acyltransferase activity, transferring groups other than amino-acyl groups"/>
    <property type="evidence" value="ECO:0007669"/>
    <property type="project" value="InterPro"/>
</dbReference>
<reference evidence="4" key="2">
    <citation type="submission" date="2020-09" db="EMBL/GenBank/DDBJ databases">
        <authorList>
            <person name="Sun Q."/>
            <person name="Ohkuma M."/>
        </authorList>
    </citation>
    <scope>NUCLEOTIDE SEQUENCE</scope>
    <source>
        <strain evidence="4">JCM 4637</strain>
    </source>
</reference>
<evidence type="ECO:0000259" key="3">
    <source>
        <dbReference type="PROSITE" id="PS51186"/>
    </source>
</evidence>
<sequence>MQDVRLARTADYPTLVRCVQQWWGDSRTPEQARELSLLLPRLFLQHFAHTSLVLEDESGIRAFLVGFHSTDHAHEAYVHFVGVDPELRKRGVARRLYTAFFERAAAAGRTEVRAITSPQNTGSIAFHRALGFEPDTGDRTVDGVPVHSDYDGPGQDRVAFRRKLGAPEVRTLDPFSTRAAVPQDFDTVVAVVDDWWGRPASRDLTRVFVNHFYDTSLVAEHDGELAGFVIGFLSPSNPHEAYIHFTGVAPDRRRTGLGRFLYERFFDMARANGRTCVKAITSPQNDRSIAFHRALGFVPSAPHRGLRRPLLGPGHLPARTLSAAGVILFQPAGVVRQLVGSAA</sequence>
<dbReference type="AlphaFoldDB" id="A0A918X655"/>
<dbReference type="PANTHER" id="PTHR43877">
    <property type="entry name" value="AMINOALKYLPHOSPHONATE N-ACETYLTRANSFERASE-RELATED-RELATED"/>
    <property type="match status" value="1"/>
</dbReference>
<evidence type="ECO:0000256" key="1">
    <source>
        <dbReference type="ARBA" id="ARBA00022679"/>
    </source>
</evidence>
<feature type="domain" description="N-acetyltransferase" evidence="3">
    <location>
        <begin position="167"/>
        <end position="322"/>
    </location>
</feature>
<comment type="caution">
    <text evidence="4">The sequence shown here is derived from an EMBL/GenBank/DDBJ whole genome shotgun (WGS) entry which is preliminary data.</text>
</comment>
<reference evidence="4" key="1">
    <citation type="journal article" date="2014" name="Int. J. Syst. Evol. Microbiol.">
        <title>Complete genome sequence of Corynebacterium casei LMG S-19264T (=DSM 44701T), isolated from a smear-ripened cheese.</title>
        <authorList>
            <consortium name="US DOE Joint Genome Institute (JGI-PGF)"/>
            <person name="Walter F."/>
            <person name="Albersmeier A."/>
            <person name="Kalinowski J."/>
            <person name="Ruckert C."/>
        </authorList>
    </citation>
    <scope>NUCLEOTIDE SEQUENCE</scope>
    <source>
        <strain evidence="4">JCM 4637</strain>
    </source>
</reference>
<dbReference type="InterPro" id="IPR000182">
    <property type="entry name" value="GNAT_dom"/>
</dbReference>
<dbReference type="InterPro" id="IPR016181">
    <property type="entry name" value="Acyl_CoA_acyltransferase"/>
</dbReference>
<evidence type="ECO:0000256" key="2">
    <source>
        <dbReference type="ARBA" id="ARBA00023315"/>
    </source>
</evidence>
<dbReference type="Proteomes" id="UP000638353">
    <property type="component" value="Unassembled WGS sequence"/>
</dbReference>
<dbReference type="CDD" id="cd04301">
    <property type="entry name" value="NAT_SF"/>
    <property type="match status" value="2"/>
</dbReference>
<proteinExistence type="predicted"/>
<dbReference type="InterPro" id="IPR050832">
    <property type="entry name" value="Bact_Acetyltransf"/>
</dbReference>
<dbReference type="EMBL" id="BMVC01000022">
    <property type="protein sequence ID" value="GHD15095.1"/>
    <property type="molecule type" value="Genomic_DNA"/>
</dbReference>
<feature type="domain" description="N-acetyltransferase" evidence="3">
    <location>
        <begin position="2"/>
        <end position="151"/>
    </location>
</feature>
<gene>
    <name evidence="4" type="ORF">GCM10010334_74830</name>
</gene>
<dbReference type="SUPFAM" id="SSF55729">
    <property type="entry name" value="Acyl-CoA N-acyltransferases (Nat)"/>
    <property type="match status" value="2"/>
</dbReference>
<evidence type="ECO:0000313" key="5">
    <source>
        <dbReference type="Proteomes" id="UP000638353"/>
    </source>
</evidence>
<dbReference type="Pfam" id="PF00583">
    <property type="entry name" value="Acetyltransf_1"/>
    <property type="match status" value="2"/>
</dbReference>
<keyword evidence="2" id="KW-0012">Acyltransferase</keyword>
<name>A0A918X655_9ACTN</name>
<keyword evidence="1" id="KW-0808">Transferase</keyword>